<reference evidence="5 6" key="1">
    <citation type="journal article" date="2006" name="Proc. Natl. Acad. Sci. U.S.A.">
        <title>Burkholderia xenovorans LB400 harbors a multi-replicon, 9.73-Mbp genome shaped for versatility.</title>
        <authorList>
            <person name="Chain P.S."/>
            <person name="Denef V.J."/>
            <person name="Konstantinidis K.T."/>
            <person name="Vergez L.M."/>
            <person name="Agullo L."/>
            <person name="Reyes V.L."/>
            <person name="Hauser L."/>
            <person name="Cordova M."/>
            <person name="Gomez L."/>
            <person name="Gonzalez M."/>
            <person name="Land M."/>
            <person name="Lao V."/>
            <person name="Larimer F."/>
            <person name="LiPuma J.J."/>
            <person name="Mahenthiralingam E."/>
            <person name="Malfatti S.A."/>
            <person name="Marx C.J."/>
            <person name="Parnell J.J."/>
            <person name="Ramette A."/>
            <person name="Richardson P."/>
            <person name="Seeger M."/>
            <person name="Smith D."/>
            <person name="Spilker T."/>
            <person name="Sul W.J."/>
            <person name="Tsoi T.V."/>
            <person name="Ulrich L.E."/>
            <person name="Zhulin I.B."/>
            <person name="Tiedje J.M."/>
        </authorList>
    </citation>
    <scope>NUCLEOTIDE SEQUENCE [LARGE SCALE GENOMIC DNA]</scope>
    <source>
        <strain evidence="5 6">LB400</strain>
    </source>
</reference>
<dbReference type="RefSeq" id="WP_011494123.1">
    <property type="nucleotide sequence ID" value="NC_007953.1"/>
</dbReference>
<dbReference type="CDD" id="cd06333">
    <property type="entry name" value="PBP1_ABC_RPA1789-like"/>
    <property type="match status" value="1"/>
</dbReference>
<dbReference type="eggNOG" id="COG0683">
    <property type="taxonomic scope" value="Bacteria"/>
</dbReference>
<dbReference type="Proteomes" id="UP000001817">
    <property type="component" value="Chromosome 3"/>
</dbReference>
<dbReference type="Pfam" id="PF13458">
    <property type="entry name" value="Peripla_BP_6"/>
    <property type="match status" value="1"/>
</dbReference>
<evidence type="ECO:0000256" key="3">
    <source>
        <dbReference type="SAM" id="SignalP"/>
    </source>
</evidence>
<feature type="chain" id="PRO_5004182200" evidence="3">
    <location>
        <begin position="23"/>
        <end position="382"/>
    </location>
</feature>
<dbReference type="KEGG" id="bxb:DR64_7448"/>
<dbReference type="Gene3D" id="3.40.50.2300">
    <property type="match status" value="2"/>
</dbReference>
<dbReference type="EMBL" id="CP000272">
    <property type="protein sequence ID" value="ABE36876.1"/>
    <property type="molecule type" value="Genomic_DNA"/>
</dbReference>
<dbReference type="PANTHER" id="PTHR30483">
    <property type="entry name" value="LEUCINE-SPECIFIC-BINDING PROTEIN"/>
    <property type="match status" value="1"/>
</dbReference>
<dbReference type="InterPro" id="IPR028082">
    <property type="entry name" value="Peripla_BP_I"/>
</dbReference>
<sequence>MTLFIKSVIAASLLALSTCVLAQIKVGITISETGGAASIGAISRKVFPLWPREIAGQSIEYIVMDDGSDPGNAVRNARKLTSEDKVDVLIGSNTSPNSIAMIPVAQETATPLISLASALAIVSPMDAARHWVFKTVQNDQSMIDAVLADMSRRHVKRLGYIGLADATGEGYLKAIQAMAQGRGITLVDIQKYNRNDQSVAAQGLRLVAANPDAIFVASLGTSAALPQLELVNRGYKGLIYHTGGVANDDFLRVAGSSAEGIYLPLGGFLVAGQLPDSNPTKRLSMDIAAAYEKQNGPNTRNVFISYTYDAVLMLQNAIPSALKKGKPGTPAFRSALRDALEQIKDLVATNGVYTMSPTDHTGLDTRSIFIVTVTNGKWALAH</sequence>
<dbReference type="PATRIC" id="fig|266265.5.peg.8766"/>
<keyword evidence="6" id="KW-1185">Reference proteome</keyword>
<organism evidence="5 6">
    <name type="scientific">Paraburkholderia xenovorans (strain LB400)</name>
    <dbReference type="NCBI Taxonomy" id="266265"/>
    <lineage>
        <taxon>Bacteria</taxon>
        <taxon>Pseudomonadati</taxon>
        <taxon>Pseudomonadota</taxon>
        <taxon>Betaproteobacteria</taxon>
        <taxon>Burkholderiales</taxon>
        <taxon>Burkholderiaceae</taxon>
        <taxon>Paraburkholderia</taxon>
    </lineage>
</organism>
<dbReference type="PANTHER" id="PTHR30483:SF38">
    <property type="entry name" value="BLR7848 PROTEIN"/>
    <property type="match status" value="1"/>
</dbReference>
<dbReference type="KEGG" id="bxe:Bxe_C1003"/>
<keyword evidence="2 3" id="KW-0732">Signal</keyword>
<evidence type="ECO:0000256" key="1">
    <source>
        <dbReference type="ARBA" id="ARBA00010062"/>
    </source>
</evidence>
<feature type="signal peptide" evidence="3">
    <location>
        <begin position="1"/>
        <end position="22"/>
    </location>
</feature>
<comment type="similarity">
    <text evidence="1">Belongs to the leucine-binding protein family.</text>
</comment>
<feature type="domain" description="Leucine-binding protein" evidence="4">
    <location>
        <begin position="23"/>
        <end position="376"/>
    </location>
</feature>
<proteinExistence type="inferred from homology"/>
<name>Q13GB3_PARXL</name>
<dbReference type="InterPro" id="IPR028081">
    <property type="entry name" value="Leu-bd"/>
</dbReference>
<gene>
    <name evidence="5" type="ORF">Bxe_C1003</name>
</gene>
<dbReference type="SUPFAM" id="SSF53822">
    <property type="entry name" value="Periplasmic binding protein-like I"/>
    <property type="match status" value="1"/>
</dbReference>
<evidence type="ECO:0000313" key="5">
    <source>
        <dbReference type="EMBL" id="ABE36876.1"/>
    </source>
</evidence>
<dbReference type="InterPro" id="IPR051010">
    <property type="entry name" value="BCAA_transport"/>
</dbReference>
<evidence type="ECO:0000256" key="2">
    <source>
        <dbReference type="ARBA" id="ARBA00022729"/>
    </source>
</evidence>
<dbReference type="STRING" id="266265.Bxe_C1003"/>
<evidence type="ECO:0000313" key="6">
    <source>
        <dbReference type="Proteomes" id="UP000001817"/>
    </source>
</evidence>
<evidence type="ECO:0000259" key="4">
    <source>
        <dbReference type="Pfam" id="PF13458"/>
    </source>
</evidence>
<dbReference type="OrthoDB" id="9777352at2"/>
<protein>
    <submittedName>
        <fullName evidence="5">Amino acid/amide ABC transporter substrate-binding protein, HAAT family</fullName>
    </submittedName>
</protein>
<accession>Q13GB3</accession>
<dbReference type="AlphaFoldDB" id="Q13GB3"/>